<comment type="caution">
    <text evidence="1">The sequence shown here is derived from an EMBL/GenBank/DDBJ whole genome shotgun (WGS) entry which is preliminary data.</text>
</comment>
<proteinExistence type="predicted"/>
<sequence length="214" mass="22370">MKTAIKPNQSTKPLLQSLSVAMTSALLLGVTALPSKASMSVVPIDIAIGDGTLESPFLPLDPTNPDGFRFFGIAIVQGQIFFFDPDVAVGYDYAVTGDALFASVLIPAPLPNGDSSFTLELPGGVGSFPLTAGTTFNLLDYNALGFSSFRISGIDTMEMLDPTNPLAFVTGLSFTSSGTVNVTQNPIVVNIPEPSSLLSFGLLGLGFGMKKLKK</sequence>
<dbReference type="AlphaFoldDB" id="A0A510PP71"/>
<accession>A0A510PP71</accession>
<dbReference type="NCBIfam" id="TIGR02595">
    <property type="entry name" value="PEP_CTERM"/>
    <property type="match status" value="1"/>
</dbReference>
<dbReference type="RefSeq" id="WP_147073569.1">
    <property type="nucleotide sequence ID" value="NZ_BHVU01000429.1"/>
</dbReference>
<name>A0A510PP71_MICAE</name>
<dbReference type="InterPro" id="IPR013424">
    <property type="entry name" value="Ice-binding_C"/>
</dbReference>
<gene>
    <name evidence="1" type="ORF">MAE30S32_43140</name>
</gene>
<reference evidence="1 2" key="1">
    <citation type="journal article" date="2019" name="Appl. Environ. Microbiol.">
        <title>Co-occurrence of broad and narrow host-range viruses infecting the toxic bloom-forming cyanobacterium Microcystis aeruginosa.</title>
        <authorList>
            <person name="Morimoto D."/>
            <person name="Tominaga K."/>
            <person name="Nishimura Y."/>
            <person name="Yoshida N."/>
            <person name="Kimura S."/>
            <person name="Sako Y."/>
            <person name="Yoshida T."/>
        </authorList>
    </citation>
    <scope>NUCLEOTIDE SEQUENCE [LARGE SCALE GENOMIC DNA]</scope>
    <source>
        <strain evidence="1 2">11-30S32</strain>
    </source>
</reference>
<evidence type="ECO:0000313" key="2">
    <source>
        <dbReference type="Proteomes" id="UP000321223"/>
    </source>
</evidence>
<dbReference type="Proteomes" id="UP000321223">
    <property type="component" value="Unassembled WGS sequence"/>
</dbReference>
<evidence type="ECO:0000313" key="1">
    <source>
        <dbReference type="EMBL" id="GCA95662.1"/>
    </source>
</evidence>
<dbReference type="EMBL" id="BHVU01000429">
    <property type="protein sequence ID" value="GCA95662.1"/>
    <property type="molecule type" value="Genomic_DNA"/>
</dbReference>
<organism evidence="1 2">
    <name type="scientific">Microcystis aeruginosa 11-30S32</name>
    <dbReference type="NCBI Taxonomy" id="2358142"/>
    <lineage>
        <taxon>Bacteria</taxon>
        <taxon>Bacillati</taxon>
        <taxon>Cyanobacteriota</taxon>
        <taxon>Cyanophyceae</taxon>
        <taxon>Oscillatoriophycideae</taxon>
        <taxon>Chroococcales</taxon>
        <taxon>Microcystaceae</taxon>
        <taxon>Microcystis</taxon>
    </lineage>
</organism>
<protein>
    <submittedName>
        <fullName evidence="1">PEP-CTERM sorting domain-containing protein</fullName>
    </submittedName>
</protein>